<sequence length="366" mass="40911">MSQKLIRERFALGRQPFKCFDPFLFCMHHDDTFPVANPKLVQHNTKNEAEERASMGPDPALLARRDMGSDFSYIDGWSMYHGEVVPGFPSHPHRGFETITVVRKGTVDHSDSVGCTARYSKGDTQWLTAGKGIQHSEMFPLLNQDTPNPCELFQIWLNLPRRNKMCDPYFTMFWNEDHPHVTLQDVNGKGTADLTLVAGAIQGAKAMSPPPDSWASQPGSDVAVWVLDIPKSIKVQLPAAESGSEANRAFYFVRGDAVKIQGEKDAEEVLKSRTGVKVDAGQSLTFEAIDEDALLVMLQGKPIGEPVVQHGPFVMNTREEIMQCFADYSKTQFGGWPWTTSDHTHSRETARHAIHLDGRKEFPGKK</sequence>
<evidence type="ECO:0000259" key="3">
    <source>
        <dbReference type="Pfam" id="PF02678"/>
    </source>
</evidence>
<dbReference type="VEuPathDB" id="TriTrypDB:ADEAN_000318700"/>
<dbReference type="InterPro" id="IPR011051">
    <property type="entry name" value="RmlC_Cupin_sf"/>
</dbReference>
<accession>A0A7G2C815</accession>
<dbReference type="InterPro" id="IPR014710">
    <property type="entry name" value="RmlC-like_jellyroll"/>
</dbReference>
<dbReference type="PANTHER" id="PTHR13903">
    <property type="entry name" value="PIRIN-RELATED"/>
    <property type="match status" value="1"/>
</dbReference>
<dbReference type="AlphaFoldDB" id="A0A7G2C815"/>
<organism evidence="5 6">
    <name type="scientific">Angomonas deanei</name>
    <dbReference type="NCBI Taxonomy" id="59799"/>
    <lineage>
        <taxon>Eukaryota</taxon>
        <taxon>Discoba</taxon>
        <taxon>Euglenozoa</taxon>
        <taxon>Kinetoplastea</taxon>
        <taxon>Metakinetoplastina</taxon>
        <taxon>Trypanosomatida</taxon>
        <taxon>Trypanosomatidae</taxon>
        <taxon>Strigomonadinae</taxon>
        <taxon>Angomonas</taxon>
    </lineage>
</organism>
<proteinExistence type="inferred from homology"/>
<dbReference type="Proteomes" id="UP000515908">
    <property type="component" value="Chromosome 05"/>
</dbReference>
<evidence type="ECO:0000313" key="5">
    <source>
        <dbReference type="EMBL" id="CAD2215729.1"/>
    </source>
</evidence>
<dbReference type="Gene3D" id="2.60.120.10">
    <property type="entry name" value="Jelly Rolls"/>
    <property type="match status" value="2"/>
</dbReference>
<dbReference type="InterPro" id="IPR012093">
    <property type="entry name" value="Pirin"/>
</dbReference>
<keyword evidence="6" id="KW-1185">Reference proteome</keyword>
<dbReference type="PANTHER" id="PTHR13903:SF8">
    <property type="entry name" value="PIRIN"/>
    <property type="match status" value="1"/>
</dbReference>
<feature type="domain" description="Pirin N-terminal" evidence="3">
    <location>
        <begin position="66"/>
        <end position="157"/>
    </location>
</feature>
<dbReference type="Pfam" id="PF02678">
    <property type="entry name" value="Pirin"/>
    <property type="match status" value="1"/>
</dbReference>
<dbReference type="InterPro" id="IPR008778">
    <property type="entry name" value="Pirin_C_dom"/>
</dbReference>
<reference evidence="5 6" key="1">
    <citation type="submission" date="2020-08" db="EMBL/GenBank/DDBJ databases">
        <authorList>
            <person name="Newling K."/>
            <person name="Davey J."/>
            <person name="Forrester S."/>
        </authorList>
    </citation>
    <scope>NUCLEOTIDE SEQUENCE [LARGE SCALE GENOMIC DNA]</scope>
    <source>
        <strain evidence="6">Crithidia deanei Carvalho (ATCC PRA-265)</strain>
    </source>
</reference>
<feature type="domain" description="Pirin C-terminal" evidence="4">
    <location>
        <begin position="243"/>
        <end position="334"/>
    </location>
</feature>
<evidence type="ECO:0000313" key="6">
    <source>
        <dbReference type="Proteomes" id="UP000515908"/>
    </source>
</evidence>
<dbReference type="EMBL" id="LR877149">
    <property type="protein sequence ID" value="CAD2215729.1"/>
    <property type="molecule type" value="Genomic_DNA"/>
</dbReference>
<gene>
    <name evidence="5" type="ORF">ADEAN_000318700</name>
</gene>
<evidence type="ECO:0000256" key="2">
    <source>
        <dbReference type="RuleBase" id="RU003457"/>
    </source>
</evidence>
<dbReference type="SUPFAM" id="SSF51182">
    <property type="entry name" value="RmlC-like cupins"/>
    <property type="match status" value="1"/>
</dbReference>
<protein>
    <submittedName>
        <fullName evidence="5">Pirin/Pirin C-terminal cupin domain containing protein, putative</fullName>
    </submittedName>
</protein>
<dbReference type="Pfam" id="PF05726">
    <property type="entry name" value="Pirin_C"/>
    <property type="match status" value="1"/>
</dbReference>
<evidence type="ECO:0000259" key="4">
    <source>
        <dbReference type="Pfam" id="PF05726"/>
    </source>
</evidence>
<name>A0A7G2C815_9TRYP</name>
<evidence type="ECO:0000256" key="1">
    <source>
        <dbReference type="ARBA" id="ARBA00008416"/>
    </source>
</evidence>
<comment type="similarity">
    <text evidence="1 2">Belongs to the pirin family.</text>
</comment>
<dbReference type="InterPro" id="IPR003829">
    <property type="entry name" value="Pirin_N_dom"/>
</dbReference>